<dbReference type="RefSeq" id="WP_302123139.1">
    <property type="nucleotide sequence ID" value="NZ_CP129968.2"/>
</dbReference>
<dbReference type="EMBL" id="CP129968">
    <property type="protein sequence ID" value="WKK79325.1"/>
    <property type="molecule type" value="Genomic_DNA"/>
</dbReference>
<sequence length="85" mass="9980">MAEKIIFSKNDPIVIAIELVGYQIDNEISFQQYKQSSQALRIEMRLGNNKGFIRNKKQMVNWNILSYEENTAFEPAYELEFMGIE</sequence>
<dbReference type="KEGG" id="marp:QYS47_18035"/>
<name>A0AA49GBS0_9BACT</name>
<evidence type="ECO:0000313" key="1">
    <source>
        <dbReference type="EMBL" id="WKK79325.1"/>
    </source>
</evidence>
<organism evidence="1">
    <name type="scientific">Marivirga arenosa</name>
    <dbReference type="NCBI Taxonomy" id="3059076"/>
    <lineage>
        <taxon>Bacteria</taxon>
        <taxon>Pseudomonadati</taxon>
        <taxon>Bacteroidota</taxon>
        <taxon>Cytophagia</taxon>
        <taxon>Cytophagales</taxon>
        <taxon>Marivirgaceae</taxon>
        <taxon>Marivirga</taxon>
    </lineage>
</organism>
<reference evidence="1" key="1">
    <citation type="submission" date="2023-08" db="EMBL/GenBank/DDBJ databases">
        <title>Comparative genomics and taxonomic characterization of three novel marine species of genus Marivirga.</title>
        <authorList>
            <person name="Muhammad N."/>
            <person name="Kim S.-G."/>
        </authorList>
    </citation>
    <scope>NUCLEOTIDE SEQUENCE</scope>
    <source>
        <strain evidence="1">BKB1-2</strain>
    </source>
</reference>
<dbReference type="AlphaFoldDB" id="A0AA49GBS0"/>
<accession>A0AA49GBS0</accession>
<protein>
    <submittedName>
        <fullName evidence="1">Uncharacterized protein</fullName>
    </submittedName>
</protein>
<dbReference type="Proteomes" id="UP001232019">
    <property type="component" value="Chromosome"/>
</dbReference>
<proteinExistence type="predicted"/>
<gene>
    <name evidence="1" type="ORF">QYS47_18035</name>
</gene>